<evidence type="ECO:0000256" key="3">
    <source>
        <dbReference type="ARBA" id="ARBA00009295"/>
    </source>
</evidence>
<keyword evidence="17" id="KW-0275">Fatty acid biosynthesis</keyword>
<dbReference type="InterPro" id="IPR005225">
    <property type="entry name" value="Small_GTP-bd"/>
</dbReference>
<dbReference type="SMART" id="SM00174">
    <property type="entry name" value="RHO"/>
    <property type="match status" value="1"/>
</dbReference>
<keyword evidence="16" id="KW-0472">Membrane</keyword>
<dbReference type="GO" id="GO:0016717">
    <property type="term" value="F:oxidoreductase activity, acting on paired donors, with oxidation of a pair of donors resulting in the reduction of molecular oxygen to two molecules of water"/>
    <property type="evidence" value="ECO:0007669"/>
    <property type="project" value="InterPro"/>
</dbReference>
<dbReference type="GO" id="GO:0019240">
    <property type="term" value="P:citrulline biosynthetic process"/>
    <property type="evidence" value="ECO:0007669"/>
    <property type="project" value="TreeGrafter"/>
</dbReference>
<organism evidence="20 21">
    <name type="scientific">Pythium insidiosum</name>
    <name type="common">Pythiosis disease agent</name>
    <dbReference type="NCBI Taxonomy" id="114742"/>
    <lineage>
        <taxon>Eukaryota</taxon>
        <taxon>Sar</taxon>
        <taxon>Stramenopiles</taxon>
        <taxon>Oomycota</taxon>
        <taxon>Peronosporomycetes</taxon>
        <taxon>Pythiales</taxon>
        <taxon>Pythiaceae</taxon>
        <taxon>Pythium</taxon>
    </lineage>
</organism>
<dbReference type="AlphaFoldDB" id="A0AAD5LNN9"/>
<dbReference type="Gene3D" id="3.40.50.1370">
    <property type="entry name" value="Aspartate/ornithine carbamoyltransferase"/>
    <property type="match status" value="2"/>
</dbReference>
<comment type="subcellular location">
    <subcellularLocation>
        <location evidence="1">Membrane</location>
        <topology evidence="1">Multi-pass membrane protein</topology>
    </subcellularLocation>
</comment>
<dbReference type="GO" id="GO:0016020">
    <property type="term" value="C:membrane"/>
    <property type="evidence" value="ECO:0007669"/>
    <property type="project" value="UniProtKB-SubCell"/>
</dbReference>
<reference evidence="20" key="1">
    <citation type="submission" date="2021-12" db="EMBL/GenBank/DDBJ databases">
        <title>Prjna785345.</title>
        <authorList>
            <person name="Rujirawat T."/>
            <person name="Krajaejun T."/>
        </authorList>
    </citation>
    <scope>NUCLEOTIDE SEQUENCE</scope>
    <source>
        <strain evidence="20">Pi057C3</strain>
    </source>
</reference>
<evidence type="ECO:0000256" key="15">
    <source>
        <dbReference type="ARBA" id="ARBA00023098"/>
    </source>
</evidence>
<evidence type="ECO:0000256" key="17">
    <source>
        <dbReference type="ARBA" id="ARBA00023160"/>
    </source>
</evidence>
<keyword evidence="11" id="KW-0276">Fatty acid metabolism</keyword>
<dbReference type="InterPro" id="IPR036901">
    <property type="entry name" value="Asp/Orn_carbamoylTrfase_sf"/>
</dbReference>
<dbReference type="FunFam" id="3.40.50.1370:FF:000009">
    <property type="entry name" value="Ornithine carbamoyltransferase, mitochondrial"/>
    <property type="match status" value="1"/>
</dbReference>
<evidence type="ECO:0000256" key="7">
    <source>
        <dbReference type="ARBA" id="ARBA00022605"/>
    </source>
</evidence>
<dbReference type="SMART" id="SM00173">
    <property type="entry name" value="RAS"/>
    <property type="match status" value="1"/>
</dbReference>
<dbReference type="SMART" id="SM00175">
    <property type="entry name" value="RAB"/>
    <property type="match status" value="1"/>
</dbReference>
<dbReference type="PROSITE" id="PS00097">
    <property type="entry name" value="CARBAMOYLTRANSFERASE"/>
    <property type="match status" value="1"/>
</dbReference>
<dbReference type="NCBIfam" id="TIGR00231">
    <property type="entry name" value="small_GTP"/>
    <property type="match status" value="1"/>
</dbReference>
<dbReference type="InterPro" id="IPR027417">
    <property type="entry name" value="P-loop_NTPase"/>
</dbReference>
<dbReference type="InterPro" id="IPR006132">
    <property type="entry name" value="Asp/Orn_carbamoyltranf_P-bd"/>
</dbReference>
<keyword evidence="9" id="KW-0812">Transmembrane</keyword>
<dbReference type="Pfam" id="PF00185">
    <property type="entry name" value="OTCace"/>
    <property type="match status" value="1"/>
</dbReference>
<dbReference type="Pfam" id="PF00071">
    <property type="entry name" value="Ras"/>
    <property type="match status" value="1"/>
</dbReference>
<keyword evidence="10" id="KW-0479">Metal-binding</keyword>
<keyword evidence="12" id="KW-1133">Transmembrane helix</keyword>
<evidence type="ECO:0000259" key="19">
    <source>
        <dbReference type="Pfam" id="PF02729"/>
    </source>
</evidence>
<dbReference type="PROSITE" id="PS51421">
    <property type="entry name" value="RAS"/>
    <property type="match status" value="1"/>
</dbReference>
<dbReference type="GO" id="GO:0016597">
    <property type="term" value="F:amino acid binding"/>
    <property type="evidence" value="ECO:0007669"/>
    <property type="project" value="InterPro"/>
</dbReference>
<dbReference type="GO" id="GO:0005737">
    <property type="term" value="C:cytoplasm"/>
    <property type="evidence" value="ECO:0007669"/>
    <property type="project" value="UniProtKB-ARBA"/>
</dbReference>
<dbReference type="SUPFAM" id="SSF53671">
    <property type="entry name" value="Aspartate/ornithine carbamoyltransferase"/>
    <property type="match status" value="1"/>
</dbReference>
<evidence type="ECO:0000256" key="1">
    <source>
        <dbReference type="ARBA" id="ARBA00004141"/>
    </source>
</evidence>
<keyword evidence="13" id="KW-0560">Oxidoreductase</keyword>
<keyword evidence="15" id="KW-0443">Lipid metabolism</keyword>
<dbReference type="PANTHER" id="PTHR45753:SF3">
    <property type="entry name" value="ORNITHINE TRANSCARBAMYLASE, MITOCHONDRIAL"/>
    <property type="match status" value="1"/>
</dbReference>
<keyword evidence="7" id="KW-0028">Amino-acid biosynthesis</keyword>
<dbReference type="CDD" id="cd03505">
    <property type="entry name" value="Delta9-FADS-like"/>
    <property type="match status" value="1"/>
</dbReference>
<dbReference type="NCBIfam" id="TIGR00658">
    <property type="entry name" value="orni_carb_tr"/>
    <property type="match status" value="1"/>
</dbReference>
<evidence type="ECO:0000256" key="6">
    <source>
        <dbReference type="ARBA" id="ARBA00022571"/>
    </source>
</evidence>
<dbReference type="SMART" id="SM00176">
    <property type="entry name" value="RAN"/>
    <property type="match status" value="1"/>
</dbReference>
<evidence type="ECO:0000313" key="21">
    <source>
        <dbReference type="Proteomes" id="UP001209570"/>
    </source>
</evidence>
<dbReference type="Proteomes" id="UP001209570">
    <property type="component" value="Unassembled WGS sequence"/>
</dbReference>
<dbReference type="GO" id="GO:0004585">
    <property type="term" value="F:ornithine carbamoyltransferase activity"/>
    <property type="evidence" value="ECO:0007669"/>
    <property type="project" value="UniProtKB-EC"/>
</dbReference>
<dbReference type="InterPro" id="IPR001806">
    <property type="entry name" value="Small_GTPase"/>
</dbReference>
<dbReference type="SUPFAM" id="SSF52540">
    <property type="entry name" value="P-loop containing nucleoside triphosphate hydrolases"/>
    <property type="match status" value="1"/>
</dbReference>
<evidence type="ECO:0000256" key="9">
    <source>
        <dbReference type="ARBA" id="ARBA00022692"/>
    </source>
</evidence>
<dbReference type="FunFam" id="3.40.50.300:FF:002078">
    <property type="entry name" value="Ras-related protein RabQ"/>
    <property type="match status" value="1"/>
</dbReference>
<evidence type="ECO:0000256" key="16">
    <source>
        <dbReference type="ARBA" id="ARBA00023136"/>
    </source>
</evidence>
<dbReference type="EC" id="2.1.3.3" evidence="4"/>
<comment type="caution">
    <text evidence="20">The sequence shown here is derived from an EMBL/GenBank/DDBJ whole genome shotgun (WGS) entry which is preliminary data.</text>
</comment>
<feature type="domain" description="Aspartate/ornithine carbamoyltransferase carbamoyl-P binding" evidence="19">
    <location>
        <begin position="392"/>
        <end position="536"/>
    </location>
</feature>
<dbReference type="InterPro" id="IPR001522">
    <property type="entry name" value="FADS-1_CS"/>
</dbReference>
<evidence type="ECO:0000259" key="18">
    <source>
        <dbReference type="Pfam" id="PF00185"/>
    </source>
</evidence>
<evidence type="ECO:0000256" key="8">
    <source>
        <dbReference type="ARBA" id="ARBA00022679"/>
    </source>
</evidence>
<dbReference type="GO" id="GO:0003924">
    <property type="term" value="F:GTPase activity"/>
    <property type="evidence" value="ECO:0007669"/>
    <property type="project" value="InterPro"/>
</dbReference>
<dbReference type="InterPro" id="IPR006130">
    <property type="entry name" value="Asp/Orn_carbamoylTrfase"/>
</dbReference>
<dbReference type="NCBIfam" id="NF001986">
    <property type="entry name" value="PRK00779.1"/>
    <property type="match status" value="1"/>
</dbReference>
<dbReference type="InterPro" id="IPR002292">
    <property type="entry name" value="Orn/put_carbamltrans"/>
</dbReference>
<dbReference type="GO" id="GO:0005525">
    <property type="term" value="F:GTP binding"/>
    <property type="evidence" value="ECO:0007669"/>
    <property type="project" value="InterPro"/>
</dbReference>
<dbReference type="GO" id="GO:0042450">
    <property type="term" value="P:L-arginine biosynthetic process via ornithine"/>
    <property type="evidence" value="ECO:0007669"/>
    <property type="project" value="TreeGrafter"/>
</dbReference>
<gene>
    <name evidence="20" type="ORF">P43SY_001491</name>
</gene>
<dbReference type="GO" id="GO:0046872">
    <property type="term" value="F:metal ion binding"/>
    <property type="evidence" value="ECO:0007669"/>
    <property type="project" value="UniProtKB-KW"/>
</dbReference>
<evidence type="ECO:0000256" key="12">
    <source>
        <dbReference type="ARBA" id="ARBA00022989"/>
    </source>
</evidence>
<dbReference type="Gene3D" id="3.40.50.300">
    <property type="entry name" value="P-loop containing nucleotide triphosphate hydrolases"/>
    <property type="match status" value="1"/>
</dbReference>
<name>A0AAD5LNN9_PYTIN</name>
<evidence type="ECO:0000256" key="5">
    <source>
        <dbReference type="ARBA" id="ARBA00022516"/>
    </source>
</evidence>
<keyword evidence="21" id="KW-1185">Reference proteome</keyword>
<dbReference type="InterPro" id="IPR015876">
    <property type="entry name" value="Acyl-CoA_DS"/>
</dbReference>
<dbReference type="PROSITE" id="PS00476">
    <property type="entry name" value="FATTY_ACID_DESATUR_1"/>
    <property type="match status" value="1"/>
</dbReference>
<keyword evidence="14" id="KW-0408">Iron</keyword>
<comment type="similarity">
    <text evidence="2">Belongs to the aspartate/ornithine carbamoyltransferase superfamily. OTCase family.</text>
</comment>
<dbReference type="Pfam" id="PF02729">
    <property type="entry name" value="OTCace_N"/>
    <property type="match status" value="1"/>
</dbReference>
<comment type="similarity">
    <text evidence="3">Belongs to the fatty acid desaturase type 1 family.</text>
</comment>
<proteinExistence type="inferred from homology"/>
<protein>
    <recommendedName>
        <fullName evidence="4">ornithine carbamoyltransferase</fullName>
        <ecNumber evidence="4">2.1.3.3</ecNumber>
    </recommendedName>
</protein>
<dbReference type="PRINTS" id="PR00449">
    <property type="entry name" value="RASTRNSFRMNG"/>
</dbReference>
<dbReference type="InterPro" id="IPR006131">
    <property type="entry name" value="Asp_carbamoyltransf_Asp/Orn-bd"/>
</dbReference>
<dbReference type="GO" id="GO:0006633">
    <property type="term" value="P:fatty acid biosynthetic process"/>
    <property type="evidence" value="ECO:0007669"/>
    <property type="project" value="UniProtKB-KW"/>
</dbReference>
<sequence>MVFVTLKYIIIGDSEVGKSSLLLQFTEQQFQPIHDLTIGVEFGAKLIDIEGRKVKLEIWDTAGQETFLSITRSYYRGADGALLVYDIGRRESFEHLSRWLQECRQNCQNDLVEIVVVGMKCDLPPQARQVTEAEARAWAQHNGLHYIEASAKTAANVEKGAKLKFDDLLRDPVVAFQMKYYLPTVLLMCYAVPTYIGHLMGNTWAGFWVGGIFRHVWVLHMTWCVNSVAHFFGYKPYDRNILPVENILVSIGAIGEGYHNYHHKFPSDYATSEWGITSGQWNPTKLFIDVCAAIGLASDLKRSRTAAATRERLAIKVHEERLKAGVTEQISLFDKMLGRLFFGLSKTFRRAIRPAVSRSSLSSGASELQVRSATTTTTSAPVNEALASLRGKSFLSTAQLTGAEFEALIAQAQHYKAVYGDPSKRAAAPKPMAGDICSMIFQKRSTRTRISSEVGMHLLGGKALFLSSDDIQLGVNETLKDTAMVLSRFNTIILARVYGQDYVEELAELASVPVINALSDKYHPLQALADYMTVKEHFGGWKGLTFTWVGDGNNVLHDYMLAAPKVGANIRIATPVGYEPDADVLEETKKLAKAAGTTVFVTTDPVEAVKGSNVIATDTWISMGQEAEKQKRLNAFAGYQVTEKMLENAAEDHVFLHCLPRHAEEVDDEVFYSKKSLVFDEAENRLWTVMAVYAALLGKY</sequence>
<keyword evidence="8" id="KW-0808">Transferase</keyword>
<evidence type="ECO:0000256" key="13">
    <source>
        <dbReference type="ARBA" id="ARBA00023002"/>
    </source>
</evidence>
<evidence type="ECO:0000256" key="10">
    <source>
        <dbReference type="ARBA" id="ARBA00022723"/>
    </source>
</evidence>
<keyword evidence="6" id="KW-0055">Arginine biosynthesis</keyword>
<evidence type="ECO:0000313" key="20">
    <source>
        <dbReference type="EMBL" id="KAJ0404371.1"/>
    </source>
</evidence>
<evidence type="ECO:0000256" key="14">
    <source>
        <dbReference type="ARBA" id="ARBA00023004"/>
    </source>
</evidence>
<dbReference type="PANTHER" id="PTHR45753">
    <property type="entry name" value="ORNITHINE CARBAMOYLTRANSFERASE, MITOCHONDRIAL"/>
    <property type="match status" value="1"/>
</dbReference>
<dbReference type="PROSITE" id="PS51420">
    <property type="entry name" value="RHO"/>
    <property type="match status" value="1"/>
</dbReference>
<evidence type="ECO:0000256" key="2">
    <source>
        <dbReference type="ARBA" id="ARBA00007805"/>
    </source>
</evidence>
<dbReference type="PROSITE" id="PS51419">
    <property type="entry name" value="RAB"/>
    <property type="match status" value="1"/>
</dbReference>
<dbReference type="EMBL" id="JAKCXM010000064">
    <property type="protein sequence ID" value="KAJ0404371.1"/>
    <property type="molecule type" value="Genomic_DNA"/>
</dbReference>
<keyword evidence="5" id="KW-0444">Lipid biosynthesis</keyword>
<feature type="domain" description="Aspartate/ornithine carbamoyltransferase Asp/Orn-binding" evidence="18">
    <location>
        <begin position="542"/>
        <end position="695"/>
    </location>
</feature>
<accession>A0AAD5LNN9</accession>
<evidence type="ECO:0000256" key="4">
    <source>
        <dbReference type="ARBA" id="ARBA00013007"/>
    </source>
</evidence>
<evidence type="ECO:0000256" key="11">
    <source>
        <dbReference type="ARBA" id="ARBA00022832"/>
    </source>
</evidence>